<protein>
    <submittedName>
        <fullName evidence="1">Uncharacterized protein</fullName>
    </submittedName>
</protein>
<accession>A0A8J8G6T2</accession>
<proteinExistence type="predicted"/>
<gene>
    <name evidence="1" type="ORF">HNQ03_001128</name>
</gene>
<evidence type="ECO:0000313" key="1">
    <source>
        <dbReference type="EMBL" id="NRS92061.1"/>
    </source>
</evidence>
<evidence type="ECO:0000313" key="2">
    <source>
        <dbReference type="Proteomes" id="UP000610746"/>
    </source>
</evidence>
<dbReference type="AlphaFoldDB" id="A0A8J8G6T2"/>
<comment type="caution">
    <text evidence="1">The sequence shown here is derived from an EMBL/GenBank/DDBJ whole genome shotgun (WGS) entry which is preliminary data.</text>
</comment>
<name>A0A8J8G6T2_9FLAO</name>
<dbReference type="EMBL" id="JABSNO010000006">
    <property type="protein sequence ID" value="NRS92061.1"/>
    <property type="molecule type" value="Genomic_DNA"/>
</dbReference>
<keyword evidence="2" id="KW-1185">Reference proteome</keyword>
<organism evidence="1 2">
    <name type="scientific">Frigoriflavimonas asaccharolytica</name>
    <dbReference type="NCBI Taxonomy" id="2735899"/>
    <lineage>
        <taxon>Bacteria</taxon>
        <taxon>Pseudomonadati</taxon>
        <taxon>Bacteroidota</taxon>
        <taxon>Flavobacteriia</taxon>
        <taxon>Flavobacteriales</taxon>
        <taxon>Weeksellaceae</taxon>
        <taxon>Frigoriflavimonas</taxon>
    </lineage>
</organism>
<dbReference type="Proteomes" id="UP000610746">
    <property type="component" value="Unassembled WGS sequence"/>
</dbReference>
<reference evidence="1" key="1">
    <citation type="submission" date="2020-05" db="EMBL/GenBank/DDBJ databases">
        <title>Genomic Encyclopedia of Type Strains, Phase IV (KMG-V): Genome sequencing to study the core and pangenomes of soil and plant-associated prokaryotes.</title>
        <authorList>
            <person name="Whitman W."/>
        </authorList>
    </citation>
    <scope>NUCLEOTIDE SEQUENCE</scope>
    <source>
        <strain evidence="1">16F</strain>
    </source>
</reference>
<sequence>MTTIIIGLFPTQENAKNLAADLEKNGFRVQDYIVYLTKPEYKEQNFWEKLFGERTPQINTNETDKLIASVSIDNEQQLEIAKNIFAQHSVEHTYEFDDVTIVEAQNLDYLKAKVALRAKSEVYSTQLKNKKTAQNIHQGAGAEFSFDAF</sequence>
<dbReference type="RefSeq" id="WP_173778676.1">
    <property type="nucleotide sequence ID" value="NZ_JABSNO010000006.1"/>
</dbReference>